<organism evidence="1 2">
    <name type="scientific">Dreissena polymorpha</name>
    <name type="common">Zebra mussel</name>
    <name type="synonym">Mytilus polymorpha</name>
    <dbReference type="NCBI Taxonomy" id="45954"/>
    <lineage>
        <taxon>Eukaryota</taxon>
        <taxon>Metazoa</taxon>
        <taxon>Spiralia</taxon>
        <taxon>Lophotrochozoa</taxon>
        <taxon>Mollusca</taxon>
        <taxon>Bivalvia</taxon>
        <taxon>Autobranchia</taxon>
        <taxon>Heteroconchia</taxon>
        <taxon>Euheterodonta</taxon>
        <taxon>Imparidentia</taxon>
        <taxon>Neoheterodontei</taxon>
        <taxon>Myida</taxon>
        <taxon>Dreissenoidea</taxon>
        <taxon>Dreissenidae</taxon>
        <taxon>Dreissena</taxon>
    </lineage>
</organism>
<evidence type="ECO:0000313" key="2">
    <source>
        <dbReference type="Proteomes" id="UP000828390"/>
    </source>
</evidence>
<keyword evidence="2" id="KW-1185">Reference proteome</keyword>
<protein>
    <submittedName>
        <fullName evidence="1">Uncharacterized protein</fullName>
    </submittedName>
</protein>
<feature type="non-terminal residue" evidence="1">
    <location>
        <position position="1"/>
    </location>
</feature>
<proteinExistence type="predicted"/>
<evidence type="ECO:0000313" key="1">
    <source>
        <dbReference type="EMBL" id="KAH3835328.1"/>
    </source>
</evidence>
<sequence length="84" mass="9289">MSRSNLTKYGPKPALKKEEGWAITTDIKDLGDVPPAGGRMTPDGEIQCQLDDIRSKTIISIRTTTTIGTWNVRTMYVAAEMMKS</sequence>
<name>A0A9D4K8Y8_DREPO</name>
<dbReference type="Proteomes" id="UP000828390">
    <property type="component" value="Unassembled WGS sequence"/>
</dbReference>
<gene>
    <name evidence="1" type="ORF">DPMN_108679</name>
</gene>
<reference evidence="1" key="1">
    <citation type="journal article" date="2019" name="bioRxiv">
        <title>The Genome of the Zebra Mussel, Dreissena polymorpha: A Resource for Invasive Species Research.</title>
        <authorList>
            <person name="McCartney M.A."/>
            <person name="Auch B."/>
            <person name="Kono T."/>
            <person name="Mallez S."/>
            <person name="Zhang Y."/>
            <person name="Obille A."/>
            <person name="Becker A."/>
            <person name="Abrahante J.E."/>
            <person name="Garbe J."/>
            <person name="Badalamenti J.P."/>
            <person name="Herman A."/>
            <person name="Mangelson H."/>
            <person name="Liachko I."/>
            <person name="Sullivan S."/>
            <person name="Sone E.D."/>
            <person name="Koren S."/>
            <person name="Silverstein K.A.T."/>
            <person name="Beckman K.B."/>
            <person name="Gohl D.M."/>
        </authorList>
    </citation>
    <scope>NUCLEOTIDE SEQUENCE</scope>
    <source>
        <strain evidence="1">Duluth1</strain>
        <tissue evidence="1">Whole animal</tissue>
    </source>
</reference>
<dbReference type="AlphaFoldDB" id="A0A9D4K8Y8"/>
<dbReference type="EMBL" id="JAIWYP010000004">
    <property type="protein sequence ID" value="KAH3835328.1"/>
    <property type="molecule type" value="Genomic_DNA"/>
</dbReference>
<comment type="caution">
    <text evidence="1">The sequence shown here is derived from an EMBL/GenBank/DDBJ whole genome shotgun (WGS) entry which is preliminary data.</text>
</comment>
<accession>A0A9D4K8Y8</accession>
<reference evidence="1" key="2">
    <citation type="submission" date="2020-11" db="EMBL/GenBank/DDBJ databases">
        <authorList>
            <person name="McCartney M.A."/>
            <person name="Auch B."/>
            <person name="Kono T."/>
            <person name="Mallez S."/>
            <person name="Becker A."/>
            <person name="Gohl D.M."/>
            <person name="Silverstein K.A.T."/>
            <person name="Koren S."/>
            <person name="Bechman K.B."/>
            <person name="Herman A."/>
            <person name="Abrahante J.E."/>
            <person name="Garbe J."/>
        </authorList>
    </citation>
    <scope>NUCLEOTIDE SEQUENCE</scope>
    <source>
        <strain evidence="1">Duluth1</strain>
        <tissue evidence="1">Whole animal</tissue>
    </source>
</reference>